<dbReference type="RefSeq" id="WP_219498466.1">
    <property type="nucleotide sequence ID" value="NZ_JAHXDN010000001.1"/>
</dbReference>
<accession>A0A9X1K0N0</accession>
<dbReference type="Proteomes" id="UP001138661">
    <property type="component" value="Unassembled WGS sequence"/>
</dbReference>
<organism evidence="1 2">
    <name type="scientific">Roseobacter insulae</name>
    <dbReference type="NCBI Taxonomy" id="2859783"/>
    <lineage>
        <taxon>Bacteria</taxon>
        <taxon>Pseudomonadati</taxon>
        <taxon>Pseudomonadota</taxon>
        <taxon>Alphaproteobacteria</taxon>
        <taxon>Rhodobacterales</taxon>
        <taxon>Roseobacteraceae</taxon>
        <taxon>Roseobacter</taxon>
    </lineage>
</organism>
<protein>
    <submittedName>
        <fullName evidence="1">Uncharacterized protein</fullName>
    </submittedName>
</protein>
<sequence length="729" mass="80708">MSTPAATDFESLRAQAVRYAQDASGNIWTDFNLHDPGVTLLEQTCFALSEIGYQAAHPIRDLLTADDGKLHYPDLALYDPRLVLPGDPVTDLDLTSFLSDLPGVSRAWAMPGFETGLYNAVVIPAEQDDLDEEALHDEVAAAFAAIRPLATDLDQITIARQRDTVLSCKLHITPTANPERVAARFYYYVAAILRGRTFQTDDSHAATRDDVYQTPELFYHPPAETTQTLPDIDAHLARLRMIPGIVDIGALSFRELPLPEAETSLKHSFPALVLPHAADEIELELWIGDNRLSLDHNRIHEEYIRVAAENIARAHHHLADADWSVLKDGRRRSFRRAHVDDMLPAIYRIYGANAPQETAVRGTQPPIPRQDTHFSQYRSAINTHLQTMSDALAAIPQLFNAARDLGTGDAALHEQRIGILDLLLALHGEAMPVIRHTGLHFYRGVAARQDFELFWRLQYLRALPVLNAARGTGPNGSQPGGFMARLGLLADISVETQTPVSDRMTTLGWRLQEDISEIAPGFPRRDLLLPVNPFEMMVPRDERAMPLDDAAFDNATPWMQEGVMTPALFRRAADPDAFAMTPVSGGRWQIVFDSGHKDALFAVKTAADKAEASDFVNRLRASWRALHLDAEVAYLVEDVMVRGSDGQFAANHGTLVLTGWTARTSLESYRKYVAELVQQLAPAHIVITLCWLNQSDLATFETLRAQALRSDPGATAALKTFLRDTGAAG</sequence>
<dbReference type="EMBL" id="JAHXDN010000001">
    <property type="protein sequence ID" value="MBW4706648.1"/>
    <property type="molecule type" value="Genomic_DNA"/>
</dbReference>
<evidence type="ECO:0000313" key="2">
    <source>
        <dbReference type="Proteomes" id="UP001138661"/>
    </source>
</evidence>
<reference evidence="1" key="1">
    <citation type="submission" date="2021-07" db="EMBL/GenBank/DDBJ databases">
        <title>Roseobacter insulae sp. nov., isolated from a tidal flat.</title>
        <authorList>
            <person name="Park S."/>
            <person name="Yoon J.-H."/>
        </authorList>
    </citation>
    <scope>NUCLEOTIDE SEQUENCE</scope>
    <source>
        <strain evidence="1">YSTF-M11</strain>
    </source>
</reference>
<keyword evidence="2" id="KW-1185">Reference proteome</keyword>
<gene>
    <name evidence="1" type="ORF">KX928_02500</name>
</gene>
<name>A0A9X1K0N0_9RHOB</name>
<comment type="caution">
    <text evidence="1">The sequence shown here is derived from an EMBL/GenBank/DDBJ whole genome shotgun (WGS) entry which is preliminary data.</text>
</comment>
<evidence type="ECO:0000313" key="1">
    <source>
        <dbReference type="EMBL" id="MBW4706648.1"/>
    </source>
</evidence>
<dbReference type="AlphaFoldDB" id="A0A9X1K0N0"/>
<proteinExistence type="predicted"/>